<evidence type="ECO:0000256" key="7">
    <source>
        <dbReference type="ARBA" id="ARBA00023054"/>
    </source>
</evidence>
<feature type="domain" description="T-SNARE coiled-coil homology" evidence="11">
    <location>
        <begin position="124"/>
        <end position="191"/>
    </location>
</feature>
<feature type="transmembrane region" description="Helical" evidence="10">
    <location>
        <begin position="200"/>
        <end position="219"/>
    </location>
</feature>
<proteinExistence type="inferred from homology"/>
<dbReference type="Gene3D" id="1.20.5.110">
    <property type="match status" value="1"/>
</dbReference>
<evidence type="ECO:0000256" key="2">
    <source>
        <dbReference type="ARBA" id="ARBA00006108"/>
    </source>
</evidence>
<evidence type="ECO:0000256" key="10">
    <source>
        <dbReference type="SAM" id="Phobius"/>
    </source>
</evidence>
<dbReference type="InterPro" id="IPR038407">
    <property type="entry name" value="v-SNARE_N_sf"/>
</dbReference>
<comment type="similarity">
    <text evidence="2">Belongs to the VTI1 family.</text>
</comment>
<dbReference type="CDD" id="cd15862">
    <property type="entry name" value="SNARE_Vti1"/>
    <property type="match status" value="1"/>
</dbReference>
<dbReference type="InterPro" id="IPR007705">
    <property type="entry name" value="Vesicle_trsprt_v-SNARE_N"/>
</dbReference>
<keyword evidence="8 10" id="KW-0472">Membrane</keyword>
<evidence type="ECO:0000256" key="1">
    <source>
        <dbReference type="ARBA" id="ARBA00004211"/>
    </source>
</evidence>
<evidence type="ECO:0000256" key="5">
    <source>
        <dbReference type="ARBA" id="ARBA00022927"/>
    </source>
</evidence>
<comment type="caution">
    <text evidence="12">The sequence shown here is derived from an EMBL/GenBank/DDBJ whole genome shotgun (WGS) entry which is preliminary data.</text>
</comment>
<keyword evidence="7 9" id="KW-0175">Coiled coil</keyword>
<dbReference type="InterPro" id="IPR010989">
    <property type="entry name" value="SNARE"/>
</dbReference>
<dbReference type="Gene3D" id="1.20.58.400">
    <property type="entry name" value="t-snare proteins"/>
    <property type="match status" value="1"/>
</dbReference>
<dbReference type="Proteomes" id="UP001479436">
    <property type="component" value="Unassembled WGS sequence"/>
</dbReference>
<dbReference type="EMBL" id="JASJQH010001702">
    <property type="protein sequence ID" value="KAK9760916.1"/>
    <property type="molecule type" value="Genomic_DNA"/>
</dbReference>
<comment type="subcellular location">
    <subcellularLocation>
        <location evidence="1">Membrane</location>
        <topology evidence="1">Single-pass type IV membrane protein</topology>
    </subcellularLocation>
</comment>
<evidence type="ECO:0000256" key="9">
    <source>
        <dbReference type="SAM" id="Coils"/>
    </source>
</evidence>
<dbReference type="PANTHER" id="PTHR21230">
    <property type="entry name" value="VESICLE TRANSPORT V-SNARE PROTEIN VTI1-RELATED"/>
    <property type="match status" value="1"/>
</dbReference>
<dbReference type="PANTHER" id="PTHR21230:SF26">
    <property type="entry name" value="VESICLE TRANSPORT THROUGH INTERACTION WITH T-SNARES HOMOLOG 1A"/>
    <property type="match status" value="1"/>
</dbReference>
<organism evidence="12 13">
    <name type="scientific">Basidiobolus ranarum</name>
    <dbReference type="NCBI Taxonomy" id="34480"/>
    <lineage>
        <taxon>Eukaryota</taxon>
        <taxon>Fungi</taxon>
        <taxon>Fungi incertae sedis</taxon>
        <taxon>Zoopagomycota</taxon>
        <taxon>Entomophthoromycotina</taxon>
        <taxon>Basidiobolomycetes</taxon>
        <taxon>Basidiobolales</taxon>
        <taxon>Basidiobolaceae</taxon>
        <taxon>Basidiobolus</taxon>
    </lineage>
</organism>
<keyword evidence="13" id="KW-1185">Reference proteome</keyword>
<dbReference type="SMART" id="SM00397">
    <property type="entry name" value="t_SNARE"/>
    <property type="match status" value="1"/>
</dbReference>
<sequence>MSEGSELFNSYEQEYVVLRKSLTKILESKIPTLRGEEKKVASRAAERELEEADEIVEQMEIELHNLPQALRARLQSKLRGYKAEMSQLKKTLKNVVSNSGERDELLGDHTVLDLDSAGMDQRSRLLAGTDRLQDSSRRLQDSHRLALETESLGVGILGDLRSQREQIQHTRDTLFEADSSIDRATRTLKSMTRRMMTNKLISAAIVLVLILIICFIIYMKFF</sequence>
<evidence type="ECO:0000256" key="3">
    <source>
        <dbReference type="ARBA" id="ARBA00022448"/>
    </source>
</evidence>
<evidence type="ECO:0000313" key="12">
    <source>
        <dbReference type="EMBL" id="KAK9760916.1"/>
    </source>
</evidence>
<dbReference type="SUPFAM" id="SSF47661">
    <property type="entry name" value="t-snare proteins"/>
    <property type="match status" value="1"/>
</dbReference>
<evidence type="ECO:0000313" key="13">
    <source>
        <dbReference type="Proteomes" id="UP001479436"/>
    </source>
</evidence>
<keyword evidence="3" id="KW-0813">Transport</keyword>
<evidence type="ECO:0000256" key="6">
    <source>
        <dbReference type="ARBA" id="ARBA00022989"/>
    </source>
</evidence>
<keyword evidence="6 10" id="KW-1133">Transmembrane helix</keyword>
<dbReference type="SUPFAM" id="SSF58038">
    <property type="entry name" value="SNARE fusion complex"/>
    <property type="match status" value="1"/>
</dbReference>
<keyword evidence="4 10" id="KW-0812">Transmembrane</keyword>
<reference evidence="12 13" key="1">
    <citation type="submission" date="2023-04" db="EMBL/GenBank/DDBJ databases">
        <title>Genome of Basidiobolus ranarum AG-B5.</title>
        <authorList>
            <person name="Stajich J.E."/>
            <person name="Carter-House D."/>
            <person name="Gryganskyi A."/>
        </authorList>
    </citation>
    <scope>NUCLEOTIDE SEQUENCE [LARGE SCALE GENOMIC DNA]</scope>
    <source>
        <strain evidence="12 13">AG-B5</strain>
    </source>
</reference>
<accession>A0ABR2WHH1</accession>
<dbReference type="InterPro" id="IPR000727">
    <property type="entry name" value="T_SNARE_dom"/>
</dbReference>
<evidence type="ECO:0000256" key="8">
    <source>
        <dbReference type="ARBA" id="ARBA00023136"/>
    </source>
</evidence>
<keyword evidence="5" id="KW-0653">Protein transport</keyword>
<evidence type="ECO:0000259" key="11">
    <source>
        <dbReference type="SMART" id="SM00397"/>
    </source>
</evidence>
<evidence type="ECO:0000256" key="4">
    <source>
        <dbReference type="ARBA" id="ARBA00022692"/>
    </source>
</evidence>
<dbReference type="Pfam" id="PF05008">
    <property type="entry name" value="V-SNARE"/>
    <property type="match status" value="1"/>
</dbReference>
<protein>
    <submittedName>
        <fullName evidence="12">t-SNARE VTI1</fullName>
    </submittedName>
</protein>
<dbReference type="Pfam" id="PF12352">
    <property type="entry name" value="V-SNARE_C"/>
    <property type="match status" value="1"/>
</dbReference>
<name>A0ABR2WHH1_9FUNG</name>
<gene>
    <name evidence="12" type="primary">vti1_6</name>
    <name evidence="12" type="ORF">K7432_014589</name>
</gene>
<feature type="coiled-coil region" evidence="9">
    <location>
        <begin position="42"/>
        <end position="98"/>
    </location>
</feature>